<dbReference type="OrthoDB" id="6240164at2759"/>
<comment type="caution">
    <text evidence="4">The sequence shown here is derived from an EMBL/GenBank/DDBJ whole genome shotgun (WGS) entry which is preliminary data.</text>
</comment>
<dbReference type="PROSITE" id="PS50948">
    <property type="entry name" value="PAN"/>
    <property type="match status" value="1"/>
</dbReference>
<dbReference type="EMBL" id="NIRI02000056">
    <property type="protein sequence ID" value="KAG5442774.1"/>
    <property type="molecule type" value="Genomic_DNA"/>
</dbReference>
<organism evidence="4 5">
    <name type="scientific">Clonorchis sinensis</name>
    <name type="common">Chinese liver fluke</name>
    <dbReference type="NCBI Taxonomy" id="79923"/>
    <lineage>
        <taxon>Eukaryota</taxon>
        <taxon>Metazoa</taxon>
        <taxon>Spiralia</taxon>
        <taxon>Lophotrochozoa</taxon>
        <taxon>Platyhelminthes</taxon>
        <taxon>Trematoda</taxon>
        <taxon>Digenea</taxon>
        <taxon>Opisthorchiida</taxon>
        <taxon>Opisthorchiata</taxon>
        <taxon>Opisthorchiidae</taxon>
        <taxon>Clonorchis</taxon>
    </lineage>
</organism>
<name>A0A8T1M077_CLOSI</name>
<accession>A0A8T1M077</accession>
<keyword evidence="2" id="KW-1133">Transmembrane helix</keyword>
<proteinExistence type="predicted"/>
<feature type="region of interest" description="Disordered" evidence="1">
    <location>
        <begin position="509"/>
        <end position="580"/>
    </location>
</feature>
<keyword evidence="2" id="KW-0812">Transmembrane</keyword>
<gene>
    <name evidence="4" type="ORF">CSKR_202644</name>
</gene>
<evidence type="ECO:0000259" key="3">
    <source>
        <dbReference type="PROSITE" id="PS50948"/>
    </source>
</evidence>
<sequence length="641" mass="72559">MESARSRNVFFLFRGHIGLLWATFFIIHGIATNLYSPNIYNAHVYSSSVALGTKPEYAVDADFYEPAPTCFSTDDQLPDTQGFHWILLDFGTIIRNIREVRVVTDVKAHDNDNLVETDAFLVTGLDNSKQDLGQTEPPSMKPSLSWSSPSFQYCSSSNDSEIRGQTATIRCAEPLSGRWLAIRRKNILQVCLVSVYVERAFEDCFRVLPNLSVLDYRGSVFRYVRHVSEQECRTACIKAPNCDAMLFTQQRFSGTCQLVQSFQVSNENESGALESDVLSCVSENCLLIINDCHEGILKKLEPVSRFSEPDQDNQLVQDWRVQAEKFTRNKGKSNAKTTYLLSVYFDGRLECSEWNCGLIYVYSVDAEGTETLCTFINTEHVALLENTRLRCDYSTNSPRNTTLIRLKWKAPSEDEDAGHLQIKLVHGHIRISMAEPLNGIQLLTTSASMVRKTVKIDATTKPLLPSLNVEGLILDDTTEGLNQHSEKFHPTEEDEDVFASLSQTGDAEMLKPEHNSDGPPTGFYPQSTTIEPKTTIKTANPANDHHRWSDFRHRRNETQFDQPQTENQQKSPTDENDDKRVKVLHYRGASRSVDARFPANKVDNNNMAHPRERLSLLVLLAIMVTAQYAFNEIVQNVFCRV</sequence>
<evidence type="ECO:0000313" key="5">
    <source>
        <dbReference type="Proteomes" id="UP000286415"/>
    </source>
</evidence>
<reference evidence="4 5" key="2">
    <citation type="journal article" date="2021" name="Genomics">
        <title>High-quality reference genome for Clonorchis sinensis.</title>
        <authorList>
            <person name="Young N.D."/>
            <person name="Stroehlein A.J."/>
            <person name="Kinkar L."/>
            <person name="Wang T."/>
            <person name="Sohn W.M."/>
            <person name="Chang B.C.H."/>
            <person name="Kaur P."/>
            <person name="Weisz D."/>
            <person name="Dudchenko O."/>
            <person name="Aiden E.L."/>
            <person name="Korhonen P.K."/>
            <person name="Gasser R.B."/>
        </authorList>
    </citation>
    <scope>NUCLEOTIDE SEQUENCE [LARGE SCALE GENOMIC DNA]</scope>
    <source>
        <strain evidence="4">Cs-k2</strain>
    </source>
</reference>
<keyword evidence="2" id="KW-0472">Membrane</keyword>
<dbReference type="Gene3D" id="2.60.120.260">
    <property type="entry name" value="Galactose-binding domain-like"/>
    <property type="match status" value="1"/>
</dbReference>
<dbReference type="InterPro" id="IPR003609">
    <property type="entry name" value="Pan_app"/>
</dbReference>
<feature type="compositionally biased region" description="Polar residues" evidence="1">
    <location>
        <begin position="559"/>
        <end position="571"/>
    </location>
</feature>
<evidence type="ECO:0000256" key="1">
    <source>
        <dbReference type="SAM" id="MobiDB-lite"/>
    </source>
</evidence>
<evidence type="ECO:0000256" key="2">
    <source>
        <dbReference type="SAM" id="Phobius"/>
    </source>
</evidence>
<dbReference type="AlphaFoldDB" id="A0A8T1M077"/>
<keyword evidence="5" id="KW-1185">Reference proteome</keyword>
<reference evidence="4 5" key="1">
    <citation type="journal article" date="2018" name="Biotechnol. Adv.">
        <title>Improved genomic resources and new bioinformatic workflow for the carcinogenic parasite Clonorchis sinensis: Biotechnological implications.</title>
        <authorList>
            <person name="Wang D."/>
            <person name="Korhonen P.K."/>
            <person name="Gasser R.B."/>
            <person name="Young N.D."/>
        </authorList>
    </citation>
    <scope>NUCLEOTIDE SEQUENCE [LARGE SCALE GENOMIC DNA]</scope>
    <source>
        <strain evidence="4">Cs-k2</strain>
    </source>
</reference>
<dbReference type="Proteomes" id="UP000286415">
    <property type="component" value="Unassembled WGS sequence"/>
</dbReference>
<evidence type="ECO:0000313" key="4">
    <source>
        <dbReference type="EMBL" id="KAG5442774.1"/>
    </source>
</evidence>
<feature type="compositionally biased region" description="Polar residues" evidence="1">
    <location>
        <begin position="524"/>
        <end position="541"/>
    </location>
</feature>
<feature type="domain" description="Apple" evidence="3">
    <location>
        <begin position="204"/>
        <end position="285"/>
    </location>
</feature>
<protein>
    <recommendedName>
        <fullName evidence="3">Apple domain-containing protein</fullName>
    </recommendedName>
</protein>
<feature type="transmembrane region" description="Helical" evidence="2">
    <location>
        <begin position="12"/>
        <end position="31"/>
    </location>
</feature>